<sequence length="596" mass="65415">MLSSHTSEIPPTADLPQAGRPTDIAGPTVATQPLATSPLVNSAALSYKNALAGSSQFPSSKDNQWTFVGDHDLESGSFNGEPELKISTKFKERLCDPWKKTLVVRLLGRSVSYAYLCSQLRWKWRPVGSLDIIDLNDETFLVTFGSDQDYLHALTGGPWVILDHYLIVHQWSPAFRTSDKPHRRVVAWVQLPELPVHFYHREVLFALGNLIGRTVKLDYHTEKLERGKFARLAIELDMTKSLPTWIRLDGFWQQVLYENIPEICFQCGRIGHLEDKCPSTVNRQPLAIVPVPGTAHHQVSPDETPAEPPAGFGPWMQVTRKSRKTSKSGTTNPGRAPHLPPMAIVTSGKSQAKSAPKGKVDSKSTGLMETKGKVDNQSANKKGPSSKHKGKEVTSEDPTLGGKSQPDKPVKEWRAVAQREPLRDQAQAQPTEASTSNSLKTGPAGKMGPETHTILGANNTTIHLISVPPLSSTLKENKDPNSQSSSSVRLHYQKKQKDQPPVKELNKGVKLKAVKKPVQVAINKRELTNRLKEAAFPVTINAIEELIAQSQHKQTDFQAAKGSKAGDVVMTETLEDNPSIHLTSSGENQSASVAPP</sequence>
<dbReference type="PROSITE" id="PS50158">
    <property type="entry name" value="ZF_CCHC"/>
    <property type="match status" value="1"/>
</dbReference>
<evidence type="ECO:0000313" key="4">
    <source>
        <dbReference type="EMBL" id="CAI0549968.1"/>
    </source>
</evidence>
<dbReference type="InterPro" id="IPR040256">
    <property type="entry name" value="At4g02000-like"/>
</dbReference>
<dbReference type="GO" id="GO:0003676">
    <property type="term" value="F:nucleic acid binding"/>
    <property type="evidence" value="ECO:0007669"/>
    <property type="project" value="InterPro"/>
</dbReference>
<dbReference type="PANTHER" id="PTHR31286:SF99">
    <property type="entry name" value="DUF4283 DOMAIN-CONTAINING PROTEIN"/>
    <property type="match status" value="1"/>
</dbReference>
<reference evidence="4" key="1">
    <citation type="submission" date="2022-08" db="EMBL/GenBank/DDBJ databases">
        <authorList>
            <person name="Gutierrez-Valencia J."/>
        </authorList>
    </citation>
    <scope>NUCLEOTIDE SEQUENCE</scope>
</reference>
<dbReference type="GO" id="GO:0008270">
    <property type="term" value="F:zinc ion binding"/>
    <property type="evidence" value="ECO:0007669"/>
    <property type="project" value="UniProtKB-KW"/>
</dbReference>
<evidence type="ECO:0000256" key="1">
    <source>
        <dbReference type="PROSITE-ProRule" id="PRU00047"/>
    </source>
</evidence>
<dbReference type="EMBL" id="CAMGYJ010000010">
    <property type="protein sequence ID" value="CAI0549968.1"/>
    <property type="molecule type" value="Genomic_DNA"/>
</dbReference>
<keyword evidence="5" id="KW-1185">Reference proteome</keyword>
<dbReference type="Proteomes" id="UP001154282">
    <property type="component" value="Unassembled WGS sequence"/>
</dbReference>
<dbReference type="InterPro" id="IPR025558">
    <property type="entry name" value="DUF4283"/>
</dbReference>
<organism evidence="4 5">
    <name type="scientific">Linum tenue</name>
    <dbReference type="NCBI Taxonomy" id="586396"/>
    <lineage>
        <taxon>Eukaryota</taxon>
        <taxon>Viridiplantae</taxon>
        <taxon>Streptophyta</taxon>
        <taxon>Embryophyta</taxon>
        <taxon>Tracheophyta</taxon>
        <taxon>Spermatophyta</taxon>
        <taxon>Magnoliopsida</taxon>
        <taxon>eudicotyledons</taxon>
        <taxon>Gunneridae</taxon>
        <taxon>Pentapetalae</taxon>
        <taxon>rosids</taxon>
        <taxon>fabids</taxon>
        <taxon>Malpighiales</taxon>
        <taxon>Linaceae</taxon>
        <taxon>Linum</taxon>
    </lineage>
</organism>
<feature type="domain" description="CCHC-type" evidence="3">
    <location>
        <begin position="264"/>
        <end position="279"/>
    </location>
</feature>
<feature type="compositionally biased region" description="Basic and acidic residues" evidence="2">
    <location>
        <begin position="495"/>
        <end position="504"/>
    </location>
</feature>
<dbReference type="InterPro" id="IPR036875">
    <property type="entry name" value="Znf_CCHC_sf"/>
</dbReference>
<feature type="region of interest" description="Disordered" evidence="2">
    <location>
        <begin position="1"/>
        <end position="29"/>
    </location>
</feature>
<keyword evidence="1" id="KW-0863">Zinc-finger</keyword>
<name>A0AAV0QXM2_9ROSI</name>
<feature type="compositionally biased region" description="Polar residues" evidence="2">
    <location>
        <begin position="426"/>
        <end position="440"/>
    </location>
</feature>
<feature type="compositionally biased region" description="Polar residues" evidence="2">
    <location>
        <begin position="580"/>
        <end position="596"/>
    </location>
</feature>
<accession>A0AAV0QXM2</accession>
<evidence type="ECO:0000259" key="3">
    <source>
        <dbReference type="PROSITE" id="PS50158"/>
    </source>
</evidence>
<dbReference type="SUPFAM" id="SSF57756">
    <property type="entry name" value="Retrovirus zinc finger-like domains"/>
    <property type="match status" value="1"/>
</dbReference>
<keyword evidence="1" id="KW-0862">Zinc</keyword>
<evidence type="ECO:0000313" key="5">
    <source>
        <dbReference type="Proteomes" id="UP001154282"/>
    </source>
</evidence>
<protein>
    <recommendedName>
        <fullName evidence="3">CCHC-type domain-containing protein</fullName>
    </recommendedName>
</protein>
<comment type="caution">
    <text evidence="4">The sequence shown here is derived from an EMBL/GenBank/DDBJ whole genome shotgun (WGS) entry which is preliminary data.</text>
</comment>
<feature type="compositionally biased region" description="Polar residues" evidence="2">
    <location>
        <begin position="456"/>
        <end position="488"/>
    </location>
</feature>
<dbReference type="AlphaFoldDB" id="A0AAV0QXM2"/>
<feature type="compositionally biased region" description="Basic and acidic residues" evidence="2">
    <location>
        <begin position="405"/>
        <end position="414"/>
    </location>
</feature>
<proteinExistence type="predicted"/>
<dbReference type="PANTHER" id="PTHR31286">
    <property type="entry name" value="GLYCINE-RICH CELL WALL STRUCTURAL PROTEIN 1.8-LIKE"/>
    <property type="match status" value="1"/>
</dbReference>
<keyword evidence="1" id="KW-0479">Metal-binding</keyword>
<feature type="region of interest" description="Disordered" evidence="2">
    <location>
        <begin position="570"/>
        <end position="596"/>
    </location>
</feature>
<dbReference type="Pfam" id="PF14111">
    <property type="entry name" value="DUF4283"/>
    <property type="match status" value="1"/>
</dbReference>
<gene>
    <name evidence="4" type="ORF">LITE_LOCUS45367</name>
</gene>
<feature type="region of interest" description="Disordered" evidence="2">
    <location>
        <begin position="293"/>
        <end position="504"/>
    </location>
</feature>
<evidence type="ECO:0000256" key="2">
    <source>
        <dbReference type="SAM" id="MobiDB-lite"/>
    </source>
</evidence>
<dbReference type="InterPro" id="IPR001878">
    <property type="entry name" value="Znf_CCHC"/>
</dbReference>